<dbReference type="EMBL" id="KV419413">
    <property type="protein sequence ID" value="KZS91747.1"/>
    <property type="molecule type" value="Genomic_DNA"/>
</dbReference>
<name>A0A164SS19_9AGAM</name>
<evidence type="ECO:0000313" key="1">
    <source>
        <dbReference type="EMBL" id="KZS91747.1"/>
    </source>
</evidence>
<evidence type="ECO:0008006" key="3">
    <source>
        <dbReference type="Google" id="ProtNLM"/>
    </source>
</evidence>
<gene>
    <name evidence="1" type="ORF">SISNIDRAFT_456327</name>
</gene>
<evidence type="ECO:0000313" key="2">
    <source>
        <dbReference type="Proteomes" id="UP000076722"/>
    </source>
</evidence>
<dbReference type="Proteomes" id="UP000076722">
    <property type="component" value="Unassembled WGS sequence"/>
</dbReference>
<proteinExistence type="predicted"/>
<protein>
    <recommendedName>
        <fullName evidence="3">F-box domain-containing protein</fullName>
    </recommendedName>
</protein>
<organism evidence="1 2">
    <name type="scientific">Sistotremastrum niveocremeum HHB9708</name>
    <dbReference type="NCBI Taxonomy" id="1314777"/>
    <lineage>
        <taxon>Eukaryota</taxon>
        <taxon>Fungi</taxon>
        <taxon>Dikarya</taxon>
        <taxon>Basidiomycota</taxon>
        <taxon>Agaricomycotina</taxon>
        <taxon>Agaricomycetes</taxon>
        <taxon>Sistotremastrales</taxon>
        <taxon>Sistotremastraceae</taxon>
        <taxon>Sertulicium</taxon>
        <taxon>Sertulicium niveocremeum</taxon>
    </lineage>
</organism>
<keyword evidence="2" id="KW-1185">Reference proteome</keyword>
<accession>A0A164SS19</accession>
<reference evidence="1 2" key="1">
    <citation type="journal article" date="2016" name="Mol. Biol. Evol.">
        <title>Comparative Genomics of Early-Diverging Mushroom-Forming Fungi Provides Insights into the Origins of Lignocellulose Decay Capabilities.</title>
        <authorList>
            <person name="Nagy L.G."/>
            <person name="Riley R."/>
            <person name="Tritt A."/>
            <person name="Adam C."/>
            <person name="Daum C."/>
            <person name="Floudas D."/>
            <person name="Sun H."/>
            <person name="Yadav J.S."/>
            <person name="Pangilinan J."/>
            <person name="Larsson K.H."/>
            <person name="Matsuura K."/>
            <person name="Barry K."/>
            <person name="Labutti K."/>
            <person name="Kuo R."/>
            <person name="Ohm R.A."/>
            <person name="Bhattacharya S.S."/>
            <person name="Shirouzu T."/>
            <person name="Yoshinaga Y."/>
            <person name="Martin F.M."/>
            <person name="Grigoriev I.V."/>
            <person name="Hibbett D.S."/>
        </authorList>
    </citation>
    <scope>NUCLEOTIDE SEQUENCE [LARGE SCALE GENOMIC DNA]</scope>
    <source>
        <strain evidence="1 2">HHB9708</strain>
    </source>
</reference>
<dbReference type="AlphaFoldDB" id="A0A164SS19"/>
<sequence length="522" mass="59556">MNYIPGVSESFSDLETKLVRGVQQKLTTHSSHADIQRVQQALHETEQRLIRTGRLLKQQSNICTPLGRLTDELILEILLYLEIEHHTYTIPRRRYFDFPGAHFLCTRWRNVAIYSPAVWSRITLPMPSKLLHLFLERSKMARLSVSLSTENIEEEEEHGEVLNHLGCSFRQLIPRISHLEILWSSDAEMQQRLDEFLAEYVGTTEFSALRSLNIFVQFFSLLRRGGTYALSCPLLKDLVIEGPFDSLPSSSFEHLSRFRWDTRGNILSFTRLFEMLSHFPALEECEVDAHPLSAHVHWDAPNLALPKLRRLSLNPLHLSQLHDILLRLALPPAASISAKIYKGEAGEDTLERFFGFYMPMAEEFMVCSRSNRLVLTLTLTTGRRIEVTNMNAMVLPLGSYYPACSAHPIPNFPELAAYTSHLSRLVLCTEPLPALNDLVQSLSAWPHITYVRVKTDEVSFERLLSALENYPDIVCPLLRVLECTDQEVSSNRIARFLASRRANKVPVAEFRISSGFVVVGNS</sequence>